<organism evidence="1 2">
    <name type="scientific">Psilocybe cubensis</name>
    <name type="common">Psychedelic mushroom</name>
    <name type="synonym">Stropharia cubensis</name>
    <dbReference type="NCBI Taxonomy" id="181762"/>
    <lineage>
        <taxon>Eukaryota</taxon>
        <taxon>Fungi</taxon>
        <taxon>Dikarya</taxon>
        <taxon>Basidiomycota</taxon>
        <taxon>Agaricomycotina</taxon>
        <taxon>Agaricomycetes</taxon>
        <taxon>Agaricomycetidae</taxon>
        <taxon>Agaricales</taxon>
        <taxon>Agaricineae</taxon>
        <taxon>Strophariaceae</taxon>
        <taxon>Psilocybe</taxon>
    </lineage>
</organism>
<evidence type="ECO:0000313" key="2">
    <source>
        <dbReference type="Proteomes" id="UP000664032"/>
    </source>
</evidence>
<sequence length="697" mass="79252">MAPPPVIHEGWVLKKRRKKMQGFARRYFTLYQSGMLSYAFEPGQPIRDHVFLHNAAISTSPGRKDIHVDSNTATFHIKCLSTDDFEKWMSAFRKFISVGLEAKKTALHRQASRKASLNLNLNRSGTLLEEMGTSIVELENSISSLILDLNPPRIPSLNRKHAHSKESMFALFKRPHHHTSQEANQDFAHEVPHSTIKHETLQDVKNKFEVVKAQYTSLVKLMQESLNDSTLMAPLPSTVEEEELPEHFNQRTSTPATRKSFRDSIASTSDSVVEWFDAVDEGPQEFIMDLGHDVSEPGSRLLSTSTETSSIDTDIESASSEPVQDVVASGTVQVVRRTQLPCLPPSDEGSLFTILKKNVGKDLSTITFPVTFNEPLTMLQRTAEEVEYYHLLDDAAATDDPVARMSYIAAFAVSGYAHTRHRSGRKGFNPMLAETFEDIRMKFIAEKVRHNPLEIAYHAEGTNWELSATSCGKTKFWGKSLEIIPLGINRLRIGDESYVWKKPSSFIRNLMVGTKYFEHTGKMTIENMTTQYRCVIDFKQNGYWGPTNVVSAQIYDSDGETVGHLDGKWDDQISQMLDDSHFHVLWKINPFPKNAPECYGFTSYAITLNELDGNSVGKLPPTDSRLRPDVRALENGELDLAEEEKLRVEQLQRDRRNKGVERQPRWFKQVGDEWHYTGGYWEGRSRGWKQDPILPLW</sequence>
<protein>
    <submittedName>
        <fullName evidence="1">Oxysterol-binding protein-related protein 3</fullName>
    </submittedName>
</protein>
<reference evidence="1" key="1">
    <citation type="submission" date="2021-10" db="EMBL/GenBank/DDBJ databases">
        <title>Psilocybe cubensis genome.</title>
        <authorList>
            <person name="Mckernan K.J."/>
            <person name="Crawford S."/>
            <person name="Trippe A."/>
            <person name="Kane L.T."/>
            <person name="Mclaughlin S."/>
        </authorList>
    </citation>
    <scope>NUCLEOTIDE SEQUENCE</scope>
    <source>
        <strain evidence="1">MGC-MH-2018</strain>
    </source>
</reference>
<name>A0ACB8HGC1_PSICU</name>
<proteinExistence type="predicted"/>
<accession>A0ACB8HGC1</accession>
<dbReference type="Proteomes" id="UP000664032">
    <property type="component" value="Unassembled WGS sequence"/>
</dbReference>
<keyword evidence="2" id="KW-1185">Reference proteome</keyword>
<gene>
    <name evidence="1" type="ORF">JR316_0000799</name>
</gene>
<dbReference type="EMBL" id="JAFIQS020000001">
    <property type="protein sequence ID" value="KAH9486734.1"/>
    <property type="molecule type" value="Genomic_DNA"/>
</dbReference>
<comment type="caution">
    <text evidence="1">The sequence shown here is derived from an EMBL/GenBank/DDBJ whole genome shotgun (WGS) entry which is preliminary data.</text>
</comment>
<evidence type="ECO:0000313" key="1">
    <source>
        <dbReference type="EMBL" id="KAH9486734.1"/>
    </source>
</evidence>